<comment type="caution">
    <text evidence="1">The sequence shown here is derived from an EMBL/GenBank/DDBJ whole genome shotgun (WGS) entry which is preliminary data.</text>
</comment>
<dbReference type="AlphaFoldDB" id="A0A0F8VZJ1"/>
<gene>
    <name evidence="1" type="ORF">LCGC14_3131530</name>
</gene>
<proteinExistence type="predicted"/>
<sequence length="32" mass="3885">MKLKIKEITFVLDEMKTMLDRDTPYKEILNNI</sequence>
<protein>
    <submittedName>
        <fullName evidence="1">Uncharacterized protein</fullName>
    </submittedName>
</protein>
<dbReference type="EMBL" id="LAZR01068357">
    <property type="protein sequence ID" value="KKK49788.1"/>
    <property type="molecule type" value="Genomic_DNA"/>
</dbReference>
<accession>A0A0F8VZJ1</accession>
<feature type="non-terminal residue" evidence="1">
    <location>
        <position position="32"/>
    </location>
</feature>
<reference evidence="1" key="1">
    <citation type="journal article" date="2015" name="Nature">
        <title>Complex archaea that bridge the gap between prokaryotes and eukaryotes.</title>
        <authorList>
            <person name="Spang A."/>
            <person name="Saw J.H."/>
            <person name="Jorgensen S.L."/>
            <person name="Zaremba-Niedzwiedzka K."/>
            <person name="Martijn J."/>
            <person name="Lind A.E."/>
            <person name="van Eijk R."/>
            <person name="Schleper C."/>
            <person name="Guy L."/>
            <person name="Ettema T.J."/>
        </authorList>
    </citation>
    <scope>NUCLEOTIDE SEQUENCE</scope>
</reference>
<organism evidence="1">
    <name type="scientific">marine sediment metagenome</name>
    <dbReference type="NCBI Taxonomy" id="412755"/>
    <lineage>
        <taxon>unclassified sequences</taxon>
        <taxon>metagenomes</taxon>
        <taxon>ecological metagenomes</taxon>
    </lineage>
</organism>
<evidence type="ECO:0000313" key="1">
    <source>
        <dbReference type="EMBL" id="KKK49788.1"/>
    </source>
</evidence>
<name>A0A0F8VZJ1_9ZZZZ</name>